<sequence length="51" mass="5827">QHNIPKINICLPYILFIKLLCLPKMHCSETSGLIFLLRNVHLDGSCYDNLA</sequence>
<accession>A0ABD3X1K4</accession>
<comment type="caution">
    <text evidence="2">The sequence shown here is derived from an EMBL/GenBank/DDBJ whole genome shotgun (WGS) entry which is preliminary data.</text>
</comment>
<keyword evidence="3" id="KW-1185">Reference proteome</keyword>
<feature type="non-terminal residue" evidence="2">
    <location>
        <position position="1"/>
    </location>
</feature>
<dbReference type="EMBL" id="JBJQND010000004">
    <property type="protein sequence ID" value="KAL3880129.1"/>
    <property type="molecule type" value="Genomic_DNA"/>
</dbReference>
<protein>
    <submittedName>
        <fullName evidence="2">Uncharacterized protein</fullName>
    </submittedName>
</protein>
<feature type="chain" id="PRO_5044862765" evidence="1">
    <location>
        <begin position="28"/>
        <end position="51"/>
    </location>
</feature>
<gene>
    <name evidence="2" type="ORF">ACJMK2_032397</name>
</gene>
<reference evidence="2 3" key="1">
    <citation type="submission" date="2024-11" db="EMBL/GenBank/DDBJ databases">
        <title>Chromosome-level genome assembly of the freshwater bivalve Anodonta woodiana.</title>
        <authorList>
            <person name="Chen X."/>
        </authorList>
    </citation>
    <scope>NUCLEOTIDE SEQUENCE [LARGE SCALE GENOMIC DNA]</scope>
    <source>
        <strain evidence="2">MN2024</strain>
        <tissue evidence="2">Gills</tissue>
    </source>
</reference>
<proteinExistence type="predicted"/>
<organism evidence="2 3">
    <name type="scientific">Sinanodonta woodiana</name>
    <name type="common">Chinese pond mussel</name>
    <name type="synonym">Anodonta woodiana</name>
    <dbReference type="NCBI Taxonomy" id="1069815"/>
    <lineage>
        <taxon>Eukaryota</taxon>
        <taxon>Metazoa</taxon>
        <taxon>Spiralia</taxon>
        <taxon>Lophotrochozoa</taxon>
        <taxon>Mollusca</taxon>
        <taxon>Bivalvia</taxon>
        <taxon>Autobranchia</taxon>
        <taxon>Heteroconchia</taxon>
        <taxon>Palaeoheterodonta</taxon>
        <taxon>Unionida</taxon>
        <taxon>Unionoidea</taxon>
        <taxon>Unionidae</taxon>
        <taxon>Unioninae</taxon>
        <taxon>Sinanodonta</taxon>
    </lineage>
</organism>
<name>A0ABD3X1K4_SINWO</name>
<dbReference type="AlphaFoldDB" id="A0ABD3X1K4"/>
<evidence type="ECO:0000313" key="2">
    <source>
        <dbReference type="EMBL" id="KAL3880129.1"/>
    </source>
</evidence>
<evidence type="ECO:0000256" key="1">
    <source>
        <dbReference type="SAM" id="SignalP"/>
    </source>
</evidence>
<evidence type="ECO:0000313" key="3">
    <source>
        <dbReference type="Proteomes" id="UP001634394"/>
    </source>
</evidence>
<feature type="signal peptide" evidence="1">
    <location>
        <begin position="1"/>
        <end position="27"/>
    </location>
</feature>
<dbReference type="Proteomes" id="UP001634394">
    <property type="component" value="Unassembled WGS sequence"/>
</dbReference>
<keyword evidence="1" id="KW-0732">Signal</keyword>